<dbReference type="EMBL" id="JABSTQ010009198">
    <property type="protein sequence ID" value="KAG0431769.1"/>
    <property type="molecule type" value="Genomic_DNA"/>
</dbReference>
<accession>A0AC60QDD1</accession>
<protein>
    <submittedName>
        <fullName evidence="1">Uncharacterized protein</fullName>
    </submittedName>
</protein>
<sequence length="681" mass="76059">MYIDGAPRAETTALVVLWKHDREIRQKNGTTQLILDQDVKLYMFNSTAMVELMELSLECETNRELVQLKESGGDGQANGGETTALVVLWKHDREIRQKNGTTQLILDQDVKLYMFNSTAMVELMELSLDCETNRELVQLKESGGDGQANGGVYRKVSGRSEGRQSRREASPEITRPLTPSGRAPIAPDLCPALPETCPQCYDSAEELTSEDVCKFDAAVEYENKLCGYLKVLTTLRAVNGPLSEVYRVSLDEDCSCVSGKKSKAFALLFKTEKVIVPTNGVFHLPLDHDVKIVEYNQTTSAKLQELLRTCQGYAPVLRLKRSDSYGGGNAHTSSYLVKTVKHFYPVPAYEALKVLLQNKRRNFRDEKKKILKTKSGQPASDGYMGKWKFFKALMFLDTVDGNSGKRGLSDDFGGGTEVDGVWNKYQLELVSAAVGRQLIIAGDGTADSPGDSPKYGTYTMLDVKDKVLHVETVQSNETGGSYHMELEGPLRRSLDIFEAHSLAVAVLVMNRHPQPSAWLEREHPDICHLSDCWHVAKGSSAEDQDLILPKWCSLVAHVANVHTHLDPRSASTELNKKWLLERDATVYRNRDGHRTLIVNTTSQVMAVGLRDETTLCHQDATETDHPRSFMIRPLRAGGPRFYFQKATMDPKEVDLFLYTNSKPCLRTHIGVSPLPTSALRR</sequence>
<gene>
    <name evidence="1" type="ORF">HPB47_021477</name>
</gene>
<evidence type="ECO:0000313" key="1">
    <source>
        <dbReference type="EMBL" id="KAG0431769.1"/>
    </source>
</evidence>
<proteinExistence type="predicted"/>
<comment type="caution">
    <text evidence="1">The sequence shown here is derived from an EMBL/GenBank/DDBJ whole genome shotgun (WGS) entry which is preliminary data.</text>
</comment>
<evidence type="ECO:0000313" key="2">
    <source>
        <dbReference type="Proteomes" id="UP000805193"/>
    </source>
</evidence>
<dbReference type="Proteomes" id="UP000805193">
    <property type="component" value="Unassembled WGS sequence"/>
</dbReference>
<reference evidence="1 2" key="1">
    <citation type="journal article" date="2020" name="Cell">
        <title>Large-Scale Comparative Analyses of Tick Genomes Elucidate Their Genetic Diversity and Vector Capacities.</title>
        <authorList>
            <consortium name="Tick Genome and Microbiome Consortium (TIGMIC)"/>
            <person name="Jia N."/>
            <person name="Wang J."/>
            <person name="Shi W."/>
            <person name="Du L."/>
            <person name="Sun Y."/>
            <person name="Zhan W."/>
            <person name="Jiang J.F."/>
            <person name="Wang Q."/>
            <person name="Zhang B."/>
            <person name="Ji P."/>
            <person name="Bell-Sakyi L."/>
            <person name="Cui X.M."/>
            <person name="Yuan T.T."/>
            <person name="Jiang B.G."/>
            <person name="Yang W.F."/>
            <person name="Lam T.T."/>
            <person name="Chang Q.C."/>
            <person name="Ding S.J."/>
            <person name="Wang X.J."/>
            <person name="Zhu J.G."/>
            <person name="Ruan X.D."/>
            <person name="Zhao L."/>
            <person name="Wei J.T."/>
            <person name="Ye R.Z."/>
            <person name="Que T.C."/>
            <person name="Du C.H."/>
            <person name="Zhou Y.H."/>
            <person name="Cheng J.X."/>
            <person name="Dai P.F."/>
            <person name="Guo W.B."/>
            <person name="Han X.H."/>
            <person name="Huang E.J."/>
            <person name="Li L.F."/>
            <person name="Wei W."/>
            <person name="Gao Y.C."/>
            <person name="Liu J.Z."/>
            <person name="Shao H.Z."/>
            <person name="Wang X."/>
            <person name="Wang C.C."/>
            <person name="Yang T.C."/>
            <person name="Huo Q.B."/>
            <person name="Li W."/>
            <person name="Chen H.Y."/>
            <person name="Chen S.E."/>
            <person name="Zhou L.G."/>
            <person name="Ni X.B."/>
            <person name="Tian J.H."/>
            <person name="Sheng Y."/>
            <person name="Liu T."/>
            <person name="Pan Y.S."/>
            <person name="Xia L.Y."/>
            <person name="Li J."/>
            <person name="Zhao F."/>
            <person name="Cao W.C."/>
        </authorList>
    </citation>
    <scope>NUCLEOTIDE SEQUENCE [LARGE SCALE GENOMIC DNA]</scope>
    <source>
        <strain evidence="1">Iper-2018</strain>
    </source>
</reference>
<keyword evidence="2" id="KW-1185">Reference proteome</keyword>
<organism evidence="1 2">
    <name type="scientific">Ixodes persulcatus</name>
    <name type="common">Taiga tick</name>
    <dbReference type="NCBI Taxonomy" id="34615"/>
    <lineage>
        <taxon>Eukaryota</taxon>
        <taxon>Metazoa</taxon>
        <taxon>Ecdysozoa</taxon>
        <taxon>Arthropoda</taxon>
        <taxon>Chelicerata</taxon>
        <taxon>Arachnida</taxon>
        <taxon>Acari</taxon>
        <taxon>Parasitiformes</taxon>
        <taxon>Ixodida</taxon>
        <taxon>Ixodoidea</taxon>
        <taxon>Ixodidae</taxon>
        <taxon>Ixodinae</taxon>
        <taxon>Ixodes</taxon>
    </lineage>
</organism>
<name>A0AC60QDD1_IXOPE</name>